<accession>A0A8J2RDK2</accession>
<gene>
    <name evidence="1" type="ORF">DGAL_LOCUS2743</name>
</gene>
<dbReference type="EMBL" id="CAKKLH010000037">
    <property type="protein sequence ID" value="CAH0100490.1"/>
    <property type="molecule type" value="Genomic_DNA"/>
</dbReference>
<dbReference type="PANTHER" id="PTHR33104">
    <property type="entry name" value="SI:DKEY-29D5.2"/>
    <property type="match status" value="1"/>
</dbReference>
<evidence type="ECO:0000313" key="2">
    <source>
        <dbReference type="Proteomes" id="UP000789390"/>
    </source>
</evidence>
<protein>
    <submittedName>
        <fullName evidence="1">Uncharacterized protein</fullName>
    </submittedName>
</protein>
<reference evidence="1" key="1">
    <citation type="submission" date="2021-11" db="EMBL/GenBank/DDBJ databases">
        <authorList>
            <person name="Schell T."/>
        </authorList>
    </citation>
    <scope>NUCLEOTIDE SEQUENCE</scope>
    <source>
        <strain evidence="1">M5</strain>
    </source>
</reference>
<comment type="caution">
    <text evidence="1">The sequence shown here is derived from an EMBL/GenBank/DDBJ whole genome shotgun (WGS) entry which is preliminary data.</text>
</comment>
<sequence length="125" mass="14765">MPGTSMNKFITLETLLDGLKPSFIVLQYQPINIINFQNASRYYEFFMHKIDLDETGIMIRSCRHGIVDKADWAKKVESSFPEFKPTVEEMKLFLGRMHAKVHDWYCQALKQIYISKKQLENDKEK</sequence>
<name>A0A8J2RDK2_9CRUS</name>
<keyword evidence="2" id="KW-1185">Reference proteome</keyword>
<dbReference type="PANTHER" id="PTHR33104:SF2">
    <property type="entry name" value="CXC3 LIKE CYSTEINE CLUSTER DOMAIN-CONTAINING PROTEIN"/>
    <property type="match status" value="1"/>
</dbReference>
<evidence type="ECO:0000313" key="1">
    <source>
        <dbReference type="EMBL" id="CAH0100490.1"/>
    </source>
</evidence>
<dbReference type="AlphaFoldDB" id="A0A8J2RDK2"/>
<proteinExistence type="predicted"/>
<organism evidence="1 2">
    <name type="scientific">Daphnia galeata</name>
    <dbReference type="NCBI Taxonomy" id="27404"/>
    <lineage>
        <taxon>Eukaryota</taxon>
        <taxon>Metazoa</taxon>
        <taxon>Ecdysozoa</taxon>
        <taxon>Arthropoda</taxon>
        <taxon>Crustacea</taxon>
        <taxon>Branchiopoda</taxon>
        <taxon>Diplostraca</taxon>
        <taxon>Cladocera</taxon>
        <taxon>Anomopoda</taxon>
        <taxon>Daphniidae</taxon>
        <taxon>Daphnia</taxon>
    </lineage>
</organism>
<dbReference type="Proteomes" id="UP000789390">
    <property type="component" value="Unassembled WGS sequence"/>
</dbReference>
<dbReference type="OrthoDB" id="6369081at2759"/>